<feature type="region of interest" description="Disordered" evidence="6">
    <location>
        <begin position="22"/>
        <end position="64"/>
    </location>
</feature>
<dbReference type="RefSeq" id="XP_014182589.1">
    <property type="nucleotide sequence ID" value="XM_014327114.1"/>
</dbReference>
<reference evidence="8 9" key="1">
    <citation type="journal article" date="2012" name="Eukaryot. Cell">
        <title>Draft genome sequence of CBS 2479, the standard type strain of Trichosporon asahii.</title>
        <authorList>
            <person name="Yang R.Y."/>
            <person name="Li H.T."/>
            <person name="Zhu H."/>
            <person name="Zhou G.P."/>
            <person name="Wang M."/>
            <person name="Wang L."/>
        </authorList>
    </citation>
    <scope>NUCLEOTIDE SEQUENCE [LARGE SCALE GENOMIC DNA]</scope>
    <source>
        <strain evidence="9">ATCC 90039 / CBS 2479 / JCM 2466 / KCTC 7840 / NCYC 2677 / UAMH 7654</strain>
    </source>
</reference>
<protein>
    <submittedName>
        <fullName evidence="8">Aerobic respiration-related protein</fullName>
    </submittedName>
</protein>
<dbReference type="KEGG" id="tasa:A1Q1_06865"/>
<dbReference type="GO" id="GO:0005507">
    <property type="term" value="F:copper ion binding"/>
    <property type="evidence" value="ECO:0007669"/>
    <property type="project" value="InterPro"/>
</dbReference>
<evidence type="ECO:0000256" key="7">
    <source>
        <dbReference type="SAM" id="Phobius"/>
    </source>
</evidence>
<dbReference type="Pfam" id="PF04442">
    <property type="entry name" value="CtaG_Cox11"/>
    <property type="match status" value="1"/>
</dbReference>
<dbReference type="GO" id="GO:0005743">
    <property type="term" value="C:mitochondrial inner membrane"/>
    <property type="evidence" value="ECO:0007669"/>
    <property type="project" value="UniProtKB-SubCell"/>
</dbReference>
<dbReference type="InterPro" id="IPR007533">
    <property type="entry name" value="Cyt_c_oxidase_assmbl_CtaG"/>
</dbReference>
<dbReference type="EMBL" id="ALBS01000043">
    <property type="protein sequence ID" value="EJT51868.1"/>
    <property type="molecule type" value="Genomic_DNA"/>
</dbReference>
<feature type="transmembrane region" description="Helical" evidence="7">
    <location>
        <begin position="83"/>
        <end position="102"/>
    </location>
</feature>
<dbReference type="AlphaFoldDB" id="J5RCB4"/>
<feature type="compositionally biased region" description="Pro residues" evidence="6">
    <location>
        <begin position="32"/>
        <end position="43"/>
    </location>
</feature>
<dbReference type="InterPro" id="IPR023471">
    <property type="entry name" value="CtaG/Cox11_dom_sf"/>
</dbReference>
<evidence type="ECO:0000313" key="8">
    <source>
        <dbReference type="EMBL" id="EJT51868.1"/>
    </source>
</evidence>
<evidence type="ECO:0000313" key="9">
    <source>
        <dbReference type="Proteomes" id="UP000002748"/>
    </source>
</evidence>
<organism evidence="8 9">
    <name type="scientific">Trichosporon asahii var. asahii (strain ATCC 90039 / CBS 2479 / JCM 2466 / KCTC 7840 / NBRC 103889/ NCYC 2677 / UAMH 7654)</name>
    <name type="common">Yeast</name>
    <dbReference type="NCBI Taxonomy" id="1186058"/>
    <lineage>
        <taxon>Eukaryota</taxon>
        <taxon>Fungi</taxon>
        <taxon>Dikarya</taxon>
        <taxon>Basidiomycota</taxon>
        <taxon>Agaricomycotina</taxon>
        <taxon>Tremellomycetes</taxon>
        <taxon>Trichosporonales</taxon>
        <taxon>Trichosporonaceae</taxon>
        <taxon>Trichosporon</taxon>
    </lineage>
</organism>
<accession>J5RCB4</accession>
<evidence type="ECO:0000256" key="2">
    <source>
        <dbReference type="ARBA" id="ARBA00004243"/>
    </source>
</evidence>
<dbReference type="PANTHER" id="PTHR21320">
    <property type="entry name" value="CYTOCHROME C OXIDASE ASSEMBLY PROTEIN COX11-RELATED"/>
    <property type="match status" value="1"/>
</dbReference>
<dbReference type="FunFam" id="2.60.370.10:FF:000001">
    <property type="entry name" value="COX11 cytochrome c oxidase assembly homolog"/>
    <property type="match status" value="1"/>
</dbReference>
<evidence type="ECO:0000256" key="6">
    <source>
        <dbReference type="SAM" id="MobiDB-lite"/>
    </source>
</evidence>
<dbReference type="Proteomes" id="UP000002748">
    <property type="component" value="Unassembled WGS sequence"/>
</dbReference>
<keyword evidence="5 7" id="KW-0472">Membrane</keyword>
<keyword evidence="4 7" id="KW-1133">Transmembrane helix</keyword>
<keyword evidence="3 7" id="KW-0812">Transmembrane</keyword>
<dbReference type="OrthoDB" id="1704689at2759"/>
<dbReference type="SUPFAM" id="SSF110111">
    <property type="entry name" value="Ctag/Cox11"/>
    <property type="match status" value="1"/>
</dbReference>
<dbReference type="GeneID" id="25990377"/>
<gene>
    <name evidence="8" type="ORF">A1Q1_06865</name>
</gene>
<comment type="caution">
    <text evidence="8">The sequence shown here is derived from an EMBL/GenBank/DDBJ whole genome shotgun (WGS) entry which is preliminary data.</text>
</comment>
<dbReference type="NCBIfam" id="NF003465">
    <property type="entry name" value="PRK05089.1"/>
    <property type="match status" value="1"/>
</dbReference>
<sequence length="295" mass="32588">MMRSVLRHHAVQARLTTRPLSSPLCRRAYSAAPPPPPPTPTPKPTATAGPAGHSAPRPGQAGQSYHDRLNQHYAQRMKHNRSIMLYVVGALALATATTYAAVPAYRAFCAATGYAGTPMTDPSRFEAHKLYATDESKGRPITVRFQATSSDTLPWSFTPVQKSVTVVPGQTALAFYTATNHSDQDLIGIATYNMTPEKIAPYFAKVECFCFEEQKIRAGEEVDLPVFFFIDRDIIDDPTLDQVDDVILSYTFFRAKRNDMGHLVPDAPLEVVEKSMGWDQYENLPANPVGQEKKA</sequence>
<comment type="subcellular location">
    <subcellularLocation>
        <location evidence="2">Mitochondrion inner membrane</location>
        <topology evidence="2">Single-pass membrane protein</topology>
        <orientation evidence="2">Intermembrane side</orientation>
    </subcellularLocation>
</comment>
<dbReference type="GO" id="GO:0005759">
    <property type="term" value="C:mitochondrial matrix"/>
    <property type="evidence" value="ECO:0007669"/>
    <property type="project" value="UniProtKB-ARBA"/>
</dbReference>
<name>J5RCB4_TRIAS</name>
<dbReference type="HOGENOM" id="CLU_045000_1_1_1"/>
<comment type="function">
    <text evidence="1">Exerts its effect at some terminal stage of cytochrome c oxidase synthesis, probably by being involved in the insertion of the copper B into subunit I.</text>
</comment>
<proteinExistence type="inferred from homology"/>
<evidence type="ECO:0000256" key="3">
    <source>
        <dbReference type="ARBA" id="ARBA00022692"/>
    </source>
</evidence>
<dbReference type="VEuPathDB" id="FungiDB:A1Q1_06865"/>
<evidence type="ECO:0000256" key="5">
    <source>
        <dbReference type="ARBA" id="ARBA00023136"/>
    </source>
</evidence>
<dbReference type="Gene3D" id="2.60.370.10">
    <property type="entry name" value="Ctag/Cox11"/>
    <property type="match status" value="1"/>
</dbReference>
<dbReference type="HAMAP" id="MF_00155">
    <property type="entry name" value="CtaG"/>
    <property type="match status" value="1"/>
</dbReference>
<dbReference type="PANTHER" id="PTHR21320:SF3">
    <property type="entry name" value="CYTOCHROME C OXIDASE ASSEMBLY PROTEIN COX11, MITOCHONDRIAL-RELATED"/>
    <property type="match status" value="1"/>
</dbReference>
<evidence type="ECO:0000256" key="1">
    <source>
        <dbReference type="ARBA" id="ARBA00004007"/>
    </source>
</evidence>
<evidence type="ECO:0000256" key="4">
    <source>
        <dbReference type="ARBA" id="ARBA00022989"/>
    </source>
</evidence>